<dbReference type="EMBL" id="FZNT01000006">
    <property type="protein sequence ID" value="SNR60849.1"/>
    <property type="molecule type" value="Genomic_DNA"/>
</dbReference>
<proteinExistence type="predicted"/>
<keyword evidence="1" id="KW-1133">Transmembrane helix</keyword>
<protein>
    <submittedName>
        <fullName evidence="2">Uncharacterized protein</fullName>
    </submittedName>
</protein>
<gene>
    <name evidence="2" type="ORF">SAMN06265371_106222</name>
</gene>
<organism evidence="2 3">
    <name type="scientific">Lutibacter agarilyticus</name>
    <dbReference type="NCBI Taxonomy" id="1109740"/>
    <lineage>
        <taxon>Bacteria</taxon>
        <taxon>Pseudomonadati</taxon>
        <taxon>Bacteroidota</taxon>
        <taxon>Flavobacteriia</taxon>
        <taxon>Flavobacteriales</taxon>
        <taxon>Flavobacteriaceae</taxon>
        <taxon>Lutibacter</taxon>
    </lineage>
</organism>
<dbReference type="AlphaFoldDB" id="A0A238XS55"/>
<keyword evidence="1" id="KW-0472">Membrane</keyword>
<reference evidence="2 3" key="1">
    <citation type="submission" date="2017-06" db="EMBL/GenBank/DDBJ databases">
        <authorList>
            <person name="Kim H.J."/>
            <person name="Triplett B.A."/>
        </authorList>
    </citation>
    <scope>NUCLEOTIDE SEQUENCE [LARGE SCALE GENOMIC DNA]</scope>
    <source>
        <strain evidence="2 3">DSM 29150</strain>
    </source>
</reference>
<dbReference type="OrthoDB" id="9833871at2"/>
<keyword evidence="3" id="KW-1185">Reference proteome</keyword>
<name>A0A238XS55_9FLAO</name>
<keyword evidence="1" id="KW-0812">Transmembrane</keyword>
<evidence type="ECO:0000256" key="1">
    <source>
        <dbReference type="SAM" id="Phobius"/>
    </source>
</evidence>
<evidence type="ECO:0000313" key="2">
    <source>
        <dbReference type="EMBL" id="SNR60849.1"/>
    </source>
</evidence>
<accession>A0A238XS55</accession>
<evidence type="ECO:0000313" key="3">
    <source>
        <dbReference type="Proteomes" id="UP000198384"/>
    </source>
</evidence>
<feature type="transmembrane region" description="Helical" evidence="1">
    <location>
        <begin position="118"/>
        <end position="142"/>
    </location>
</feature>
<sequence length="145" mass="16419">MIERNLKTKPTATEKLDSVLNYLNDNRKLAYHCSFKIPIEYSKPKSIIISNQDVLNVLDKLERDNMVRIEIQGDGNGNPTKHYTINMDGEVLLQDGGYTQKIKNDKARIRNMEIKDNLLVMFSFVAAVSTLLLGILGILNLYCGS</sequence>
<dbReference type="RefSeq" id="WP_089381976.1">
    <property type="nucleotide sequence ID" value="NZ_FZNT01000006.1"/>
</dbReference>
<dbReference type="Proteomes" id="UP000198384">
    <property type="component" value="Unassembled WGS sequence"/>
</dbReference>